<dbReference type="AlphaFoldDB" id="A0A4Q2UUI9"/>
<evidence type="ECO:0000313" key="17">
    <source>
        <dbReference type="EMBL" id="RYC71470.1"/>
    </source>
</evidence>
<comment type="similarity">
    <text evidence="2">Belongs to the etk/wzc family.</text>
</comment>
<evidence type="ECO:0000256" key="7">
    <source>
        <dbReference type="ARBA" id="ARBA00022777"/>
    </source>
</evidence>
<dbReference type="Pfam" id="PF02706">
    <property type="entry name" value="Wzz"/>
    <property type="match status" value="1"/>
</dbReference>
<comment type="subcellular location">
    <subcellularLocation>
        <location evidence="1">Cell membrane</location>
        <topology evidence="1">Multi-pass membrane protein</topology>
    </subcellularLocation>
</comment>
<dbReference type="Proteomes" id="UP000290407">
    <property type="component" value="Unassembled WGS sequence"/>
</dbReference>
<gene>
    <name evidence="17" type="ORF">EQG79_04825</name>
</gene>
<dbReference type="PANTHER" id="PTHR32309">
    <property type="entry name" value="TYROSINE-PROTEIN KINASE"/>
    <property type="match status" value="1"/>
</dbReference>
<keyword evidence="8" id="KW-0067">ATP-binding</keyword>
<dbReference type="InterPro" id="IPR050445">
    <property type="entry name" value="Bact_polysacc_biosynth/exp"/>
</dbReference>
<sequence length="772" mass="86728">MSNQSTYAYAPYQVYDGEKEPNLRVVLMRYLKHWPWFLLSVLVALGAAYAYSLYQVPVYQVKTSLLIKDDKKGLSEENILKEMDIFAPKKVIENEMEILKSFSLMSKVVGELGLEVQYFRPTATIKQEIYDQSPIKLIVEKAKPHLYDEELTLTVVSPQMVRINNLSYPINQSIHTPYGRLRLFARQPLKVTDEPLIVQVNPRAATVERYLKNLTAEPSSKASTVLQLTLEDAVPRKGEAVLTKLIEAYNQDAITDKNIVASNTLNFIEDRLRLIAGELTTVEKGVESYKSSQGITDLSSQAQVFLETVKENDAQLNQASIQLNAIQDIERYVNSQNNERGVAPSTLTVGDPVLISLVGKMNELELQRDQLSRTTAPNNPMLQSLDSQIKIVRSSLSENVQNMKRTLQSTERSLKNTNRQLESQIRSIPSKERTLVNITRQQAIKNNLYTYLLEKREETALSYASTVADSRTIDAPRSGSKPVKPVKSTIFLLFGMLGLLLPVGVLAGRDALNDRISHRSDVEDASQVPILGEVVASRNNDPLVMLSGKRSVIAEQIRTLRTNLQFLRSNPTDSQVVLFTSSISGEGKSFLSLNLGASLALVDRPTVILEMDLRKPKLHSVLNIPNRAGLSNYLIQEATLDDILQPVPGFPNYQIITSGPLPPNPSELLSSPQLEQLFRELRQRFDYVIVDSPPIGLVTDAQLIAPFADTTMFMIRNDHTPKTCLKMIDTLYKEHRFQRLNVVLNAVGEGQSYYYSYGYYEKETGNSRKALS</sequence>
<dbReference type="InterPro" id="IPR003856">
    <property type="entry name" value="LPS_length_determ_N"/>
</dbReference>
<evidence type="ECO:0000256" key="14">
    <source>
        <dbReference type="SAM" id="Phobius"/>
    </source>
</evidence>
<name>A0A4Q2UUI9_9BACT</name>
<dbReference type="Pfam" id="PF13807">
    <property type="entry name" value="GNVR"/>
    <property type="match status" value="1"/>
</dbReference>
<evidence type="ECO:0000256" key="10">
    <source>
        <dbReference type="ARBA" id="ARBA00023136"/>
    </source>
</evidence>
<evidence type="ECO:0000256" key="9">
    <source>
        <dbReference type="ARBA" id="ARBA00022989"/>
    </source>
</evidence>
<evidence type="ECO:0000256" key="13">
    <source>
        <dbReference type="SAM" id="Coils"/>
    </source>
</evidence>
<evidence type="ECO:0000259" key="15">
    <source>
        <dbReference type="Pfam" id="PF02706"/>
    </source>
</evidence>
<keyword evidence="10 14" id="KW-0472">Membrane</keyword>
<dbReference type="InterPro" id="IPR027417">
    <property type="entry name" value="P-loop_NTPase"/>
</dbReference>
<dbReference type="PANTHER" id="PTHR32309:SF13">
    <property type="entry name" value="FERRIC ENTEROBACTIN TRANSPORT PROTEIN FEPE"/>
    <property type="match status" value="1"/>
</dbReference>
<dbReference type="GO" id="GO:0005886">
    <property type="term" value="C:plasma membrane"/>
    <property type="evidence" value="ECO:0007669"/>
    <property type="project" value="UniProtKB-SubCell"/>
</dbReference>
<keyword evidence="9 14" id="KW-1133">Transmembrane helix</keyword>
<dbReference type="EC" id="2.7.10.2" evidence="17"/>
<comment type="catalytic activity">
    <reaction evidence="12">
        <text>L-tyrosyl-[protein] + ATP = O-phospho-L-tyrosyl-[protein] + ADP + H(+)</text>
        <dbReference type="Rhea" id="RHEA:10596"/>
        <dbReference type="Rhea" id="RHEA-COMP:10136"/>
        <dbReference type="Rhea" id="RHEA-COMP:20101"/>
        <dbReference type="ChEBI" id="CHEBI:15378"/>
        <dbReference type="ChEBI" id="CHEBI:30616"/>
        <dbReference type="ChEBI" id="CHEBI:46858"/>
        <dbReference type="ChEBI" id="CHEBI:61978"/>
        <dbReference type="ChEBI" id="CHEBI:456216"/>
    </reaction>
</comment>
<keyword evidence="5 14" id="KW-0812">Transmembrane</keyword>
<evidence type="ECO:0000256" key="5">
    <source>
        <dbReference type="ARBA" id="ARBA00022692"/>
    </source>
</evidence>
<dbReference type="RefSeq" id="WP_129600325.1">
    <property type="nucleotide sequence ID" value="NZ_SBLB01000001.1"/>
</dbReference>
<dbReference type="GO" id="GO:0004715">
    <property type="term" value="F:non-membrane spanning protein tyrosine kinase activity"/>
    <property type="evidence" value="ECO:0007669"/>
    <property type="project" value="UniProtKB-EC"/>
</dbReference>
<dbReference type="InterPro" id="IPR032807">
    <property type="entry name" value="GNVR"/>
</dbReference>
<keyword evidence="3" id="KW-1003">Cell membrane</keyword>
<dbReference type="FunFam" id="3.40.50.300:FF:000527">
    <property type="entry name" value="Tyrosine-protein kinase etk"/>
    <property type="match status" value="1"/>
</dbReference>
<evidence type="ECO:0000256" key="2">
    <source>
        <dbReference type="ARBA" id="ARBA00008883"/>
    </source>
</evidence>
<feature type="domain" description="Polysaccharide chain length determinant N-terminal" evidence="15">
    <location>
        <begin position="29"/>
        <end position="111"/>
    </location>
</feature>
<evidence type="ECO:0000256" key="4">
    <source>
        <dbReference type="ARBA" id="ARBA00022679"/>
    </source>
</evidence>
<evidence type="ECO:0000256" key="1">
    <source>
        <dbReference type="ARBA" id="ARBA00004651"/>
    </source>
</evidence>
<keyword evidence="13" id="KW-0175">Coiled coil</keyword>
<protein>
    <submittedName>
        <fullName evidence="17">Polysaccharide biosynthesis tyrosine autokinase</fullName>
        <ecNumber evidence="17">2.7.10.2</ecNumber>
    </submittedName>
</protein>
<evidence type="ECO:0000313" key="18">
    <source>
        <dbReference type="Proteomes" id="UP000290407"/>
    </source>
</evidence>
<dbReference type="Gene3D" id="3.40.50.300">
    <property type="entry name" value="P-loop containing nucleotide triphosphate hydrolases"/>
    <property type="match status" value="1"/>
</dbReference>
<dbReference type="CDD" id="cd05387">
    <property type="entry name" value="BY-kinase"/>
    <property type="match status" value="1"/>
</dbReference>
<evidence type="ECO:0000256" key="6">
    <source>
        <dbReference type="ARBA" id="ARBA00022741"/>
    </source>
</evidence>
<evidence type="ECO:0000259" key="16">
    <source>
        <dbReference type="Pfam" id="PF13807"/>
    </source>
</evidence>
<organism evidence="17 18">
    <name type="scientific">Spirosoma sordidisoli</name>
    <dbReference type="NCBI Taxonomy" id="2502893"/>
    <lineage>
        <taxon>Bacteria</taxon>
        <taxon>Pseudomonadati</taxon>
        <taxon>Bacteroidota</taxon>
        <taxon>Cytophagia</taxon>
        <taxon>Cytophagales</taxon>
        <taxon>Cytophagaceae</taxon>
        <taxon>Spirosoma</taxon>
    </lineage>
</organism>
<feature type="transmembrane region" description="Helical" evidence="14">
    <location>
        <begin position="34"/>
        <end position="54"/>
    </location>
</feature>
<keyword evidence="18" id="KW-1185">Reference proteome</keyword>
<comment type="caution">
    <text evidence="17">The sequence shown here is derived from an EMBL/GenBank/DDBJ whole genome shotgun (WGS) entry which is preliminary data.</text>
</comment>
<feature type="coiled-coil region" evidence="13">
    <location>
        <begin position="354"/>
        <end position="427"/>
    </location>
</feature>
<dbReference type="SUPFAM" id="SSF52540">
    <property type="entry name" value="P-loop containing nucleoside triphosphate hydrolases"/>
    <property type="match status" value="1"/>
</dbReference>
<dbReference type="GO" id="GO:0042802">
    <property type="term" value="F:identical protein binding"/>
    <property type="evidence" value="ECO:0007669"/>
    <property type="project" value="UniProtKB-ARBA"/>
</dbReference>
<evidence type="ECO:0000256" key="12">
    <source>
        <dbReference type="ARBA" id="ARBA00053015"/>
    </source>
</evidence>
<evidence type="ECO:0000256" key="3">
    <source>
        <dbReference type="ARBA" id="ARBA00022475"/>
    </source>
</evidence>
<keyword evidence="4 17" id="KW-0808">Transferase</keyword>
<proteinExistence type="inferred from homology"/>
<dbReference type="EMBL" id="SBLB01000001">
    <property type="protein sequence ID" value="RYC71470.1"/>
    <property type="molecule type" value="Genomic_DNA"/>
</dbReference>
<evidence type="ECO:0000256" key="8">
    <source>
        <dbReference type="ARBA" id="ARBA00022840"/>
    </source>
</evidence>
<accession>A0A4Q2UUI9</accession>
<evidence type="ECO:0000256" key="11">
    <source>
        <dbReference type="ARBA" id="ARBA00023137"/>
    </source>
</evidence>
<keyword evidence="11" id="KW-0829">Tyrosine-protein kinase</keyword>
<reference evidence="17 18" key="1">
    <citation type="submission" date="2019-01" db="EMBL/GenBank/DDBJ databases">
        <title>Spirosoma flava sp. nov., a propanil-degrading bacterium isolated from herbicide-contaminated soil.</title>
        <authorList>
            <person name="Zhang L."/>
            <person name="Jiang J.-D."/>
        </authorList>
    </citation>
    <scope>NUCLEOTIDE SEQUENCE [LARGE SCALE GENOMIC DNA]</scope>
    <source>
        <strain evidence="17 18">TY50</strain>
    </source>
</reference>
<keyword evidence="7 17" id="KW-0418">Kinase</keyword>
<dbReference type="GO" id="GO:0005524">
    <property type="term" value="F:ATP binding"/>
    <property type="evidence" value="ECO:0007669"/>
    <property type="project" value="UniProtKB-KW"/>
</dbReference>
<dbReference type="InterPro" id="IPR005702">
    <property type="entry name" value="Wzc-like_C"/>
</dbReference>
<keyword evidence="6" id="KW-0547">Nucleotide-binding</keyword>
<dbReference type="NCBIfam" id="TIGR01007">
    <property type="entry name" value="eps_fam"/>
    <property type="match status" value="1"/>
</dbReference>
<feature type="domain" description="Tyrosine-protein kinase G-rich" evidence="16">
    <location>
        <begin position="432"/>
        <end position="509"/>
    </location>
</feature>